<dbReference type="Proteomes" id="UP000095287">
    <property type="component" value="Unplaced"/>
</dbReference>
<evidence type="ECO:0000313" key="4">
    <source>
        <dbReference type="WBParaSite" id="L893_g21998.t1"/>
    </source>
</evidence>
<feature type="domain" description="C-type lectin" evidence="2">
    <location>
        <begin position="578"/>
        <end position="689"/>
    </location>
</feature>
<dbReference type="InterPro" id="IPR016187">
    <property type="entry name" value="CTDL_fold"/>
</dbReference>
<dbReference type="CDD" id="cd00037">
    <property type="entry name" value="CLECT"/>
    <property type="match status" value="3"/>
</dbReference>
<dbReference type="SMART" id="SM00034">
    <property type="entry name" value="CLECT"/>
    <property type="match status" value="6"/>
</dbReference>
<dbReference type="AlphaFoldDB" id="A0A1I7Z1L0"/>
<dbReference type="Gene3D" id="3.10.100.10">
    <property type="entry name" value="Mannose-Binding Protein A, subunit A"/>
    <property type="match status" value="5"/>
</dbReference>
<feature type="domain" description="C-type lectin" evidence="2">
    <location>
        <begin position="438"/>
        <end position="546"/>
    </location>
</feature>
<feature type="domain" description="C-type lectin" evidence="2">
    <location>
        <begin position="718"/>
        <end position="826"/>
    </location>
</feature>
<dbReference type="InterPro" id="IPR016186">
    <property type="entry name" value="C-type_lectin-like/link_sf"/>
</dbReference>
<keyword evidence="1" id="KW-0732">Signal</keyword>
<proteinExistence type="predicted"/>
<feature type="signal peptide" evidence="1">
    <location>
        <begin position="1"/>
        <end position="25"/>
    </location>
</feature>
<feature type="domain" description="C-type lectin" evidence="2">
    <location>
        <begin position="292"/>
        <end position="405"/>
    </location>
</feature>
<keyword evidence="3" id="KW-1185">Reference proteome</keyword>
<sequence>MVFQEVAMIIHLLLLALLVVQISVAQELWCPPGTSEASDGFRCFTLVDKLSYGDAEESCMELGGSLAVIKRKEDIDQIRDLGQENRAPHLWIGEMKTGKNSAWKWASQEQINALPQYSPLEFAKMTLMLIEGSVAFVQNCYHAPAVCQVEKSPRPEEYECPYGGAPSADKRDCFVAVGLPDSKVEFDSSDLLCSQLGGSLAWLNSQQDIDIVNGLSMIRDGDMAYWLGGYHPTVKLSWGPKNVNKLRHPSAGQLNLAILKKLYYLEGSCIVHGSICRIQKNQCPAGWIFDDVRGKCFMQGTSKKPISWREAENQCAASNGHLASILSDEENEMLGKIALGLQLQGPIWIGAINEAGLASDNAQWKWISGAAWGFSVWKTPPQNSPGTPQCAQFDPASSLWTSTKCGETSAELYVCEKEPTLSDIPAVYNPCPSGWFHFGDNCYQYFSSPNRQKISRTESQEKCRLLGSQLASIHSEREHHFVASLANSTAYKAAMWIGLEIGPHNSSFAWSDGSPFDFNAFSQYEDHNTESYAQIVPSFKNMGWSNYADYGTKTYYYVCKFSLIEPSVNPCPNGWSHHGGYCYMYFIEGEKPHEKKISWTEANQRCRDQNSHLASIHSERENLFAASLAQSVENKDSPWIGLIVGENNSTLKWSDGTPYDYGNWETSNPKLRNDLSYGEIILNHKTFTWMNYPNAGTSTHKYICKFDLSPCPSGWFNFGDNCYQYFSSPNKNIISRTESHEKCRLLGSQLASIHSEKEHHFVASLANSSAYEAAMWIGLEIGPHNSSFAWSDGSPFDFNAFSKYQDRDIESYAQIVPSLKNMGWSNYEDYGTETYYYVCKFSLIESPVNAGPAGLQIGFEAESSDNNLNSYRSLK</sequence>
<accession>A0A1I7Z1L0</accession>
<name>A0A1I7Z1L0_9BILA</name>
<dbReference type="PROSITE" id="PS50041">
    <property type="entry name" value="C_TYPE_LECTIN_2"/>
    <property type="match status" value="5"/>
</dbReference>
<dbReference type="InterPro" id="IPR050111">
    <property type="entry name" value="C-type_lectin/snaclec_domain"/>
</dbReference>
<protein>
    <submittedName>
        <fullName evidence="4">C-type lectin domain-containing protein</fullName>
    </submittedName>
</protein>
<feature type="chain" id="PRO_5009312851" evidence="1">
    <location>
        <begin position="26"/>
        <end position="875"/>
    </location>
</feature>
<reference evidence="4" key="1">
    <citation type="submission" date="2016-11" db="UniProtKB">
        <authorList>
            <consortium name="WormBaseParasite"/>
        </authorList>
    </citation>
    <scope>IDENTIFICATION</scope>
</reference>
<feature type="domain" description="C-type lectin" evidence="2">
    <location>
        <begin position="39"/>
        <end position="112"/>
    </location>
</feature>
<evidence type="ECO:0000256" key="1">
    <source>
        <dbReference type="SAM" id="SignalP"/>
    </source>
</evidence>
<evidence type="ECO:0000259" key="2">
    <source>
        <dbReference type="PROSITE" id="PS50041"/>
    </source>
</evidence>
<dbReference type="PANTHER" id="PTHR22803">
    <property type="entry name" value="MANNOSE, PHOSPHOLIPASE, LECTIN RECEPTOR RELATED"/>
    <property type="match status" value="1"/>
</dbReference>
<dbReference type="Pfam" id="PF00059">
    <property type="entry name" value="Lectin_C"/>
    <property type="match status" value="5"/>
</dbReference>
<dbReference type="SUPFAM" id="SSF56436">
    <property type="entry name" value="C-type lectin-like"/>
    <property type="match status" value="6"/>
</dbReference>
<dbReference type="InterPro" id="IPR001304">
    <property type="entry name" value="C-type_lectin-like"/>
</dbReference>
<dbReference type="WBParaSite" id="L893_g21998.t1">
    <property type="protein sequence ID" value="L893_g21998.t1"/>
    <property type="gene ID" value="L893_g21998"/>
</dbReference>
<organism evidence="3 4">
    <name type="scientific">Steinernema glaseri</name>
    <dbReference type="NCBI Taxonomy" id="37863"/>
    <lineage>
        <taxon>Eukaryota</taxon>
        <taxon>Metazoa</taxon>
        <taxon>Ecdysozoa</taxon>
        <taxon>Nematoda</taxon>
        <taxon>Chromadorea</taxon>
        <taxon>Rhabditida</taxon>
        <taxon>Tylenchina</taxon>
        <taxon>Panagrolaimomorpha</taxon>
        <taxon>Strongyloidoidea</taxon>
        <taxon>Steinernematidae</taxon>
        <taxon>Steinernema</taxon>
    </lineage>
</organism>
<evidence type="ECO:0000313" key="3">
    <source>
        <dbReference type="Proteomes" id="UP000095287"/>
    </source>
</evidence>